<evidence type="ECO:0000313" key="4">
    <source>
        <dbReference type="Proteomes" id="UP001595833"/>
    </source>
</evidence>
<dbReference type="InterPro" id="IPR006059">
    <property type="entry name" value="SBP"/>
</dbReference>
<evidence type="ECO:0000313" key="3">
    <source>
        <dbReference type="EMBL" id="MFC5053376.1"/>
    </source>
</evidence>
<feature type="transmembrane region" description="Helical" evidence="2">
    <location>
        <begin position="47"/>
        <end position="67"/>
    </location>
</feature>
<gene>
    <name evidence="3" type="ORF">ACFPFM_06330</name>
</gene>
<keyword evidence="4" id="KW-1185">Reference proteome</keyword>
<sequence>MSDSTGQRRPPYRVALIILFLLVTVVVASLSAVLVANVTSWWRPDGVVYLAATAVMLVLSGVLINAVPKVVGDLWRWDGPVAKAASQFTAVLNGPRNRIGIPVVVVALAAGSYFLVPAEGLEPGELVIMAGEDVSPDDPRRTLLDLWNATHPANPARFVTAVGEAEEQFEHMVNDAKEGGRHEADVYLLDVVWMTRFIEDRYIRPLDRSRLPDRDLDDFVDKVRSTGEGDDGELWALPLNTDVGLIYYRTDVPGVDAPTSWDDHSGPGPRTAPTPLHAFQMAGEMATITSLEAVWAANGAVVQEDGRVSPTTDGRQARFDDKDHSGLRKLNTAVQDPALFPGDPEPEDANSEEAVEQFIDGRALYMRNWAVAHEQLTSRQRELDEAGIAFRAAPPPTPSVLGGQNLAISAKNDAPRAAQALIEFLTSAQSQLILSEIGGFAPTRDSVYERLGGEQFSSVRDALRDARPRPAIRCYTEWSRDFRDGVKDVLDEDDEVSDETAEKLMGDCPEG</sequence>
<dbReference type="Pfam" id="PF13416">
    <property type="entry name" value="SBP_bac_8"/>
    <property type="match status" value="1"/>
</dbReference>
<organism evidence="3 4">
    <name type="scientific">Saccharothrix xinjiangensis</name>
    <dbReference type="NCBI Taxonomy" id="204798"/>
    <lineage>
        <taxon>Bacteria</taxon>
        <taxon>Bacillati</taxon>
        <taxon>Actinomycetota</taxon>
        <taxon>Actinomycetes</taxon>
        <taxon>Pseudonocardiales</taxon>
        <taxon>Pseudonocardiaceae</taxon>
        <taxon>Saccharothrix</taxon>
    </lineage>
</organism>
<dbReference type="InterPro" id="IPR050490">
    <property type="entry name" value="Bact_solute-bd_prot1"/>
</dbReference>
<feature type="transmembrane region" description="Helical" evidence="2">
    <location>
        <begin position="99"/>
        <end position="116"/>
    </location>
</feature>
<dbReference type="SUPFAM" id="SSF53850">
    <property type="entry name" value="Periplasmic binding protein-like II"/>
    <property type="match status" value="1"/>
</dbReference>
<feature type="compositionally biased region" description="Basic and acidic residues" evidence="1">
    <location>
        <begin position="315"/>
        <end position="326"/>
    </location>
</feature>
<keyword evidence="2" id="KW-1133">Transmembrane helix</keyword>
<keyword evidence="2" id="KW-0812">Transmembrane</keyword>
<protein>
    <submittedName>
        <fullName evidence="3">Extracellular solute-binding protein</fullName>
    </submittedName>
</protein>
<dbReference type="Gene3D" id="3.40.190.10">
    <property type="entry name" value="Periplasmic binding protein-like II"/>
    <property type="match status" value="2"/>
</dbReference>
<feature type="region of interest" description="Disordered" evidence="1">
    <location>
        <begin position="492"/>
        <end position="511"/>
    </location>
</feature>
<evidence type="ECO:0000256" key="1">
    <source>
        <dbReference type="SAM" id="MobiDB-lite"/>
    </source>
</evidence>
<comment type="caution">
    <text evidence="3">The sequence shown here is derived from an EMBL/GenBank/DDBJ whole genome shotgun (WGS) entry which is preliminary data.</text>
</comment>
<dbReference type="Proteomes" id="UP001595833">
    <property type="component" value="Unassembled WGS sequence"/>
</dbReference>
<proteinExistence type="predicted"/>
<dbReference type="PANTHER" id="PTHR43649">
    <property type="entry name" value="ARABINOSE-BINDING PROTEIN-RELATED"/>
    <property type="match status" value="1"/>
</dbReference>
<evidence type="ECO:0000256" key="2">
    <source>
        <dbReference type="SAM" id="Phobius"/>
    </source>
</evidence>
<reference evidence="4" key="1">
    <citation type="journal article" date="2019" name="Int. J. Syst. Evol. Microbiol.">
        <title>The Global Catalogue of Microorganisms (GCM) 10K type strain sequencing project: providing services to taxonomists for standard genome sequencing and annotation.</title>
        <authorList>
            <consortium name="The Broad Institute Genomics Platform"/>
            <consortium name="The Broad Institute Genome Sequencing Center for Infectious Disease"/>
            <person name="Wu L."/>
            <person name="Ma J."/>
        </authorList>
    </citation>
    <scope>NUCLEOTIDE SEQUENCE [LARGE SCALE GENOMIC DNA]</scope>
    <source>
        <strain evidence="4">KCTC 12848</strain>
    </source>
</reference>
<name>A0ABV9XTD1_9PSEU</name>
<dbReference type="EMBL" id="JBHSJB010000006">
    <property type="protein sequence ID" value="MFC5053376.1"/>
    <property type="molecule type" value="Genomic_DNA"/>
</dbReference>
<accession>A0ABV9XTD1</accession>
<keyword evidence="2" id="KW-0472">Membrane</keyword>
<feature type="region of interest" description="Disordered" evidence="1">
    <location>
        <begin position="306"/>
        <end position="326"/>
    </location>
</feature>
<feature type="transmembrane region" description="Helical" evidence="2">
    <location>
        <begin position="12"/>
        <end position="35"/>
    </location>
</feature>
<dbReference type="RefSeq" id="WP_344038491.1">
    <property type="nucleotide sequence ID" value="NZ_BAAAKE010000011.1"/>
</dbReference>